<name>A0A2N5MA90_9BACI</name>
<reference evidence="2 3" key="1">
    <citation type="submission" date="2017-11" db="EMBL/GenBank/DDBJ databases">
        <title>Comparitive Functional Genomics of Dry Heat Resistant strains isolated from the Viking Spacecraft.</title>
        <authorList>
            <person name="Seuylemezian A."/>
            <person name="Cooper K."/>
            <person name="Vaishampayan P."/>
        </authorList>
    </citation>
    <scope>NUCLEOTIDE SEQUENCE [LARGE SCALE GENOMIC DNA]</scope>
    <source>
        <strain evidence="2 3">V1-29</strain>
    </source>
</reference>
<accession>A0A2N5MA90</accession>
<sequence length="72" mass="8561">MLAERNNKDKAFRESQQKQLERDQTLMPVDDLPLEDIREEYQEEKDGEKSKDESSSEKKLLHGMNQKNDLPR</sequence>
<protein>
    <submittedName>
        <fullName evidence="2">Uncharacterized protein</fullName>
    </submittedName>
</protein>
<keyword evidence="3" id="KW-1185">Reference proteome</keyword>
<evidence type="ECO:0000256" key="1">
    <source>
        <dbReference type="SAM" id="MobiDB-lite"/>
    </source>
</evidence>
<gene>
    <name evidence="2" type="ORF">CUU66_03590</name>
</gene>
<dbReference type="EMBL" id="PGUY01000010">
    <property type="protein sequence ID" value="PLT31292.1"/>
    <property type="molecule type" value="Genomic_DNA"/>
</dbReference>
<comment type="caution">
    <text evidence="2">The sequence shown here is derived from an EMBL/GenBank/DDBJ whole genome shotgun (WGS) entry which is preliminary data.</text>
</comment>
<dbReference type="AlphaFoldDB" id="A0A2N5MA90"/>
<feature type="compositionally biased region" description="Basic and acidic residues" evidence="1">
    <location>
        <begin position="35"/>
        <end position="60"/>
    </location>
</feature>
<dbReference type="OrthoDB" id="2943180at2"/>
<organism evidence="2 3">
    <name type="scientific">Peribacillus deserti</name>
    <dbReference type="NCBI Taxonomy" id="673318"/>
    <lineage>
        <taxon>Bacteria</taxon>
        <taxon>Bacillati</taxon>
        <taxon>Bacillota</taxon>
        <taxon>Bacilli</taxon>
        <taxon>Bacillales</taxon>
        <taxon>Bacillaceae</taxon>
        <taxon>Peribacillus</taxon>
    </lineage>
</organism>
<dbReference type="Proteomes" id="UP000234748">
    <property type="component" value="Unassembled WGS sequence"/>
</dbReference>
<feature type="compositionally biased region" description="Basic and acidic residues" evidence="1">
    <location>
        <begin position="1"/>
        <end position="24"/>
    </location>
</feature>
<feature type="region of interest" description="Disordered" evidence="1">
    <location>
        <begin position="1"/>
        <end position="72"/>
    </location>
</feature>
<evidence type="ECO:0000313" key="2">
    <source>
        <dbReference type="EMBL" id="PLT31292.1"/>
    </source>
</evidence>
<evidence type="ECO:0000313" key="3">
    <source>
        <dbReference type="Proteomes" id="UP000234748"/>
    </source>
</evidence>
<proteinExistence type="predicted"/>